<dbReference type="InterPro" id="IPR039420">
    <property type="entry name" value="WalR-like"/>
</dbReference>
<dbReference type="SMART" id="SM00267">
    <property type="entry name" value="GGDEF"/>
    <property type="match status" value="1"/>
</dbReference>
<dbReference type="Pfam" id="PF00072">
    <property type="entry name" value="Response_reg"/>
    <property type="match status" value="3"/>
</dbReference>
<accession>A0A2W4VW24</accession>
<dbReference type="InterPro" id="IPR043128">
    <property type="entry name" value="Rev_trsase/Diguanyl_cyclase"/>
</dbReference>
<dbReference type="Gene3D" id="3.30.70.270">
    <property type="match status" value="1"/>
</dbReference>
<dbReference type="PROSITE" id="PS50894">
    <property type="entry name" value="HPT"/>
    <property type="match status" value="1"/>
</dbReference>
<feature type="domain" description="Response regulatory" evidence="5">
    <location>
        <begin position="382"/>
        <end position="498"/>
    </location>
</feature>
<dbReference type="PANTHER" id="PTHR48111">
    <property type="entry name" value="REGULATOR OF RPOS"/>
    <property type="match status" value="1"/>
</dbReference>
<dbReference type="CDD" id="cd00383">
    <property type="entry name" value="trans_reg_C"/>
    <property type="match status" value="1"/>
</dbReference>
<feature type="modified residue" description="4-aspartylphosphate" evidence="3">
    <location>
        <position position="556"/>
    </location>
</feature>
<dbReference type="Gene3D" id="1.10.10.10">
    <property type="entry name" value="Winged helix-like DNA-binding domain superfamily/Winged helix DNA-binding domain"/>
    <property type="match status" value="1"/>
</dbReference>
<dbReference type="AlphaFoldDB" id="A0A2W4VW24"/>
<dbReference type="GO" id="GO:0032993">
    <property type="term" value="C:protein-DNA complex"/>
    <property type="evidence" value="ECO:0007669"/>
    <property type="project" value="TreeGrafter"/>
</dbReference>
<feature type="modified residue" description="4-aspartylphosphate" evidence="3">
    <location>
        <position position="51"/>
    </location>
</feature>
<dbReference type="GO" id="GO:0006355">
    <property type="term" value="P:regulation of DNA-templated transcription"/>
    <property type="evidence" value="ECO:0007669"/>
    <property type="project" value="InterPro"/>
</dbReference>
<dbReference type="SUPFAM" id="SSF55073">
    <property type="entry name" value="Nucleotide cyclase"/>
    <property type="match status" value="1"/>
</dbReference>
<evidence type="ECO:0000313" key="10">
    <source>
        <dbReference type="Proteomes" id="UP000249467"/>
    </source>
</evidence>
<evidence type="ECO:0000256" key="4">
    <source>
        <dbReference type="PROSITE-ProRule" id="PRU01091"/>
    </source>
</evidence>
<dbReference type="GO" id="GO:0000976">
    <property type="term" value="F:transcription cis-regulatory region binding"/>
    <property type="evidence" value="ECO:0007669"/>
    <property type="project" value="TreeGrafter"/>
</dbReference>
<dbReference type="InterPro" id="IPR001867">
    <property type="entry name" value="OmpR/PhoB-type_DNA-bd"/>
</dbReference>
<dbReference type="PROSITE" id="PS50887">
    <property type="entry name" value="GGDEF"/>
    <property type="match status" value="1"/>
</dbReference>
<dbReference type="InterPro" id="IPR036388">
    <property type="entry name" value="WH-like_DNA-bd_sf"/>
</dbReference>
<dbReference type="InterPro" id="IPR008207">
    <property type="entry name" value="Sig_transdc_His_kin_Hpt_dom"/>
</dbReference>
<dbReference type="GO" id="GO:0005829">
    <property type="term" value="C:cytosol"/>
    <property type="evidence" value="ECO:0007669"/>
    <property type="project" value="TreeGrafter"/>
</dbReference>
<dbReference type="InterPro" id="IPR000160">
    <property type="entry name" value="GGDEF_dom"/>
</dbReference>
<dbReference type="InterPro" id="IPR029787">
    <property type="entry name" value="Nucleotide_cyclase"/>
</dbReference>
<reference evidence="9 10" key="1">
    <citation type="submission" date="2018-04" db="EMBL/GenBank/DDBJ databases">
        <authorList>
            <person name="Go L.Y."/>
            <person name="Mitchell J.A."/>
        </authorList>
    </citation>
    <scope>NUCLEOTIDE SEQUENCE [LARGE SCALE GENOMIC DNA]</scope>
    <source>
        <strain evidence="9">ULC066bin1</strain>
    </source>
</reference>
<evidence type="ECO:0000256" key="3">
    <source>
        <dbReference type="PROSITE-ProRule" id="PRU00169"/>
    </source>
</evidence>
<dbReference type="NCBIfam" id="TIGR00254">
    <property type="entry name" value="GGDEF"/>
    <property type="match status" value="1"/>
</dbReference>
<organism evidence="9 10">
    <name type="scientific">Pseudanabaena frigida</name>
    <dbReference type="NCBI Taxonomy" id="945775"/>
    <lineage>
        <taxon>Bacteria</taxon>
        <taxon>Bacillati</taxon>
        <taxon>Cyanobacteriota</taxon>
        <taxon>Cyanophyceae</taxon>
        <taxon>Pseudanabaenales</taxon>
        <taxon>Pseudanabaenaceae</taxon>
        <taxon>Pseudanabaena</taxon>
    </lineage>
</organism>
<feature type="domain" description="Response regulatory" evidence="5">
    <location>
        <begin position="507"/>
        <end position="623"/>
    </location>
</feature>
<dbReference type="Pfam" id="PF00990">
    <property type="entry name" value="GGDEF"/>
    <property type="match status" value="1"/>
</dbReference>
<dbReference type="GO" id="GO:0000156">
    <property type="term" value="F:phosphorelay response regulator activity"/>
    <property type="evidence" value="ECO:0007669"/>
    <property type="project" value="TreeGrafter"/>
</dbReference>
<dbReference type="CDD" id="cd19935">
    <property type="entry name" value="REC_OmpR_CusR-like"/>
    <property type="match status" value="1"/>
</dbReference>
<evidence type="ECO:0000256" key="1">
    <source>
        <dbReference type="ARBA" id="ARBA00023125"/>
    </source>
</evidence>
<feature type="modified residue" description="Phosphohistidine" evidence="2">
    <location>
        <position position="311"/>
    </location>
</feature>
<dbReference type="SUPFAM" id="SSF52172">
    <property type="entry name" value="CheY-like"/>
    <property type="match status" value="3"/>
</dbReference>
<dbReference type="PROSITE" id="PS51755">
    <property type="entry name" value="OMPR_PHOB"/>
    <property type="match status" value="1"/>
</dbReference>
<dbReference type="SUPFAM" id="SSF47226">
    <property type="entry name" value="Histidine-containing phosphotransfer domain, HPT domain"/>
    <property type="match status" value="1"/>
</dbReference>
<name>A0A2W4VW24_9CYAN</name>
<dbReference type="Proteomes" id="UP000249467">
    <property type="component" value="Unassembled WGS sequence"/>
</dbReference>
<dbReference type="InterPro" id="IPR016032">
    <property type="entry name" value="Sig_transdc_resp-reg_C-effctor"/>
</dbReference>
<dbReference type="Pfam" id="PF01627">
    <property type="entry name" value="Hpt"/>
    <property type="match status" value="1"/>
</dbReference>
<dbReference type="InterPro" id="IPR036641">
    <property type="entry name" value="HPT_dom_sf"/>
</dbReference>
<dbReference type="InterPro" id="IPR001789">
    <property type="entry name" value="Sig_transdc_resp-reg_receiver"/>
</dbReference>
<keyword evidence="1 4" id="KW-0238">DNA-binding</keyword>
<dbReference type="SUPFAM" id="SSF46894">
    <property type="entry name" value="C-terminal effector domain of the bipartite response regulators"/>
    <property type="match status" value="1"/>
</dbReference>
<dbReference type="SMART" id="SM00448">
    <property type="entry name" value="REC"/>
    <property type="match status" value="3"/>
</dbReference>
<protein>
    <submittedName>
        <fullName evidence="9">Transcriptional regulator</fullName>
    </submittedName>
</protein>
<evidence type="ECO:0000259" key="8">
    <source>
        <dbReference type="PROSITE" id="PS51755"/>
    </source>
</evidence>
<dbReference type="PROSITE" id="PS50110">
    <property type="entry name" value="RESPONSE_REGULATORY"/>
    <property type="match status" value="3"/>
</dbReference>
<dbReference type="CDD" id="cd00156">
    <property type="entry name" value="REC"/>
    <property type="match status" value="2"/>
</dbReference>
<dbReference type="SMART" id="SM00862">
    <property type="entry name" value="Trans_reg_C"/>
    <property type="match status" value="1"/>
</dbReference>
<dbReference type="CDD" id="cd01949">
    <property type="entry name" value="GGDEF"/>
    <property type="match status" value="1"/>
</dbReference>
<dbReference type="InterPro" id="IPR011006">
    <property type="entry name" value="CheY-like_superfamily"/>
</dbReference>
<dbReference type="Gene3D" id="6.10.250.690">
    <property type="match status" value="1"/>
</dbReference>
<dbReference type="Pfam" id="PF00486">
    <property type="entry name" value="Trans_reg_C"/>
    <property type="match status" value="1"/>
</dbReference>
<proteinExistence type="predicted"/>
<feature type="domain" description="Response regulatory" evidence="5">
    <location>
        <begin position="2"/>
        <end position="116"/>
    </location>
</feature>
<feature type="domain" description="HPt" evidence="7">
    <location>
        <begin position="271"/>
        <end position="371"/>
    </location>
</feature>
<feature type="modified residue" description="4-aspartylphosphate" evidence="3">
    <location>
        <position position="431"/>
    </location>
</feature>
<evidence type="ECO:0000259" key="6">
    <source>
        <dbReference type="PROSITE" id="PS50887"/>
    </source>
</evidence>
<dbReference type="PANTHER" id="PTHR48111:SF15">
    <property type="entry name" value="OMPR SUBFAMILY"/>
    <property type="match status" value="1"/>
</dbReference>
<feature type="domain" description="GGDEF" evidence="6">
    <location>
        <begin position="663"/>
        <end position="797"/>
    </location>
</feature>
<evidence type="ECO:0000313" key="9">
    <source>
        <dbReference type="EMBL" id="PZO35517.1"/>
    </source>
</evidence>
<evidence type="ECO:0000259" key="7">
    <source>
        <dbReference type="PROSITE" id="PS50894"/>
    </source>
</evidence>
<evidence type="ECO:0000259" key="5">
    <source>
        <dbReference type="PROSITE" id="PS50110"/>
    </source>
</evidence>
<feature type="domain" description="OmpR/PhoB-type" evidence="8">
    <location>
        <begin position="126"/>
        <end position="225"/>
    </location>
</feature>
<dbReference type="Gene3D" id="3.40.50.2300">
    <property type="match status" value="3"/>
</dbReference>
<sequence length="803" mass="90585">MKILLVEDDLHSAEILLHLLAESRYTIDSALSAQSAWHYITTYAYDLIILDIMLPDSNGINLCTKLRQLGYTIPVLLLTAKDSASDRVMGLEAGADDYVVKPYNFQELVARIRALLRRYSDRDTLIQELEWEKLRLDIRTNTVTYEQQPLRLTQKEHGLLEVFFRHPQQIFSRSALIDRVWSAGEFPSEEAVTTHIKTLRQKLKAAGLPIDPIETLYGLGYQLKPKPVQVEDMPIVQSVDITVQPVASIPLPEDDLAQSNIARVQEIIATMAKKLVASLPAKVAILRQVLSALEEGKLDADLRNEGYMEAHRLIGSMGSLGFPIGSTIARQIEEMLKSDFSLLPSNAELLLKLINDLEASTNPICPVPEAPKFQFQHSHLPLLLIMDGDANCNQEIETASETFGIRVQMVEDLATAKEMIANESPDVILLDMLFPDSTDNRVTVLDELAQWEPKIPTLIMTATGGLDDRVMAARKGICSFIEKPTSAEEILDTVSQILYRWRNNRYKVMIVDDDPMILEVLRSMLESPEIEAIALQNPHDFWQVLEVTSPDLLILDLVMPDYSGLDLCQAVRTASMWHDLPIVFLSAHGDRETIRQLFIAGADDYLSKPIVEIDLYTRILSRLERSRLLRQKADFDGLTGVYTHRRGIEVLTQLLRLATRNHQTLCLAILDLDLFKLVNDRYGHGMGDMVLKQFGHLLLQNFRSEDVTMRWGGEEFVVGLYGADLQQSVKRLNIFLEAWRKEIFITMQGESFGSTFSAGVVEYPQSGATIEILYRSMDAALYEAKASGRNRIVAVGDRSQLQH</sequence>
<keyword evidence="3" id="KW-0597">Phosphoprotein</keyword>
<dbReference type="EMBL" id="QBML01000057">
    <property type="protein sequence ID" value="PZO35517.1"/>
    <property type="molecule type" value="Genomic_DNA"/>
</dbReference>
<comment type="caution">
    <text evidence="9">The sequence shown here is derived from an EMBL/GenBank/DDBJ whole genome shotgun (WGS) entry which is preliminary data.</text>
</comment>
<gene>
    <name evidence="9" type="ORF">DCF19_23755</name>
</gene>
<reference evidence="9 10" key="2">
    <citation type="submission" date="2018-06" db="EMBL/GenBank/DDBJ databases">
        <title>Metagenomic assembly of (sub)arctic Cyanobacteria and their associated microbiome from non-axenic cultures.</title>
        <authorList>
            <person name="Baurain D."/>
        </authorList>
    </citation>
    <scope>NUCLEOTIDE SEQUENCE [LARGE SCALE GENOMIC DNA]</scope>
    <source>
        <strain evidence="9">ULC066bin1</strain>
    </source>
</reference>
<feature type="DNA-binding region" description="OmpR/PhoB-type" evidence="4">
    <location>
        <begin position="126"/>
        <end position="225"/>
    </location>
</feature>
<evidence type="ECO:0000256" key="2">
    <source>
        <dbReference type="PROSITE-ProRule" id="PRU00110"/>
    </source>
</evidence>